<gene>
    <name evidence="2" type="ORF">CVM52_13885</name>
</gene>
<accession>A0A2M8IZZ3</accession>
<dbReference type="GO" id="GO:0008168">
    <property type="term" value="F:methyltransferase activity"/>
    <property type="evidence" value="ECO:0007669"/>
    <property type="project" value="UniProtKB-KW"/>
</dbReference>
<dbReference type="SUPFAM" id="SSF53335">
    <property type="entry name" value="S-adenosyl-L-methionine-dependent methyltransferases"/>
    <property type="match status" value="1"/>
</dbReference>
<organism evidence="2 3">
    <name type="scientific">Pseudooceanicola lipolyticus</name>
    <dbReference type="NCBI Taxonomy" id="2029104"/>
    <lineage>
        <taxon>Bacteria</taxon>
        <taxon>Pseudomonadati</taxon>
        <taxon>Pseudomonadota</taxon>
        <taxon>Alphaproteobacteria</taxon>
        <taxon>Rhodobacterales</taxon>
        <taxon>Paracoccaceae</taxon>
        <taxon>Pseudooceanicola</taxon>
    </lineage>
</organism>
<name>A0A2M8IZZ3_9RHOB</name>
<feature type="non-terminal residue" evidence="2">
    <location>
        <position position="1"/>
    </location>
</feature>
<comment type="caution">
    <text evidence="2">The sequence shown here is derived from an EMBL/GenBank/DDBJ whole genome shotgun (WGS) entry which is preliminary data.</text>
</comment>
<dbReference type="InterPro" id="IPR013217">
    <property type="entry name" value="Methyltransf_12"/>
</dbReference>
<protein>
    <submittedName>
        <fullName evidence="2">Methyltransferase type 12</fullName>
    </submittedName>
</protein>
<dbReference type="Gene3D" id="3.40.50.150">
    <property type="entry name" value="Vaccinia Virus protein VP39"/>
    <property type="match status" value="1"/>
</dbReference>
<keyword evidence="2" id="KW-0808">Transferase</keyword>
<proteinExistence type="predicted"/>
<dbReference type="Pfam" id="PF08242">
    <property type="entry name" value="Methyltransf_12"/>
    <property type="match status" value="1"/>
</dbReference>
<reference evidence="2 3" key="1">
    <citation type="journal article" date="2018" name="Int. J. Syst. Evol. Microbiol.">
        <title>Pseudooceanicola lipolyticus sp. nov., a marine alphaproteobacterium, reclassification of Oceanicola flagellatus as Pseudooceanicola flagellatus comb. nov. and emended description of the genus Pseudooceanicola.</title>
        <authorList>
            <person name="Huang M.-M."/>
            <person name="Guo L.-L."/>
            <person name="Wu Y.-H."/>
            <person name="Lai Q.-L."/>
            <person name="Shao Z.-Z."/>
            <person name="Wang C.-S."/>
            <person name="Wu M."/>
            <person name="Xu X.-W."/>
        </authorList>
    </citation>
    <scope>NUCLEOTIDE SEQUENCE [LARGE SCALE GENOMIC DNA]</scope>
    <source>
        <strain evidence="2 3">157</strain>
    </source>
</reference>
<dbReference type="GO" id="GO:0032259">
    <property type="term" value="P:methylation"/>
    <property type="evidence" value="ECO:0007669"/>
    <property type="project" value="UniProtKB-KW"/>
</dbReference>
<keyword evidence="2" id="KW-0489">Methyltransferase</keyword>
<dbReference type="AlphaFoldDB" id="A0A2M8IZZ3"/>
<evidence type="ECO:0000313" key="3">
    <source>
        <dbReference type="Proteomes" id="UP000231553"/>
    </source>
</evidence>
<dbReference type="EMBL" id="PGTB01000057">
    <property type="protein sequence ID" value="PJE36097.1"/>
    <property type="molecule type" value="Genomic_DNA"/>
</dbReference>
<dbReference type="CDD" id="cd02440">
    <property type="entry name" value="AdoMet_MTases"/>
    <property type="match status" value="1"/>
</dbReference>
<dbReference type="InterPro" id="IPR029063">
    <property type="entry name" value="SAM-dependent_MTases_sf"/>
</dbReference>
<dbReference type="Proteomes" id="UP000231553">
    <property type="component" value="Unassembled WGS sequence"/>
</dbReference>
<sequence>AAGADPSDRLGAGLKRDLLLGAPLAETMPAAFVELLFDQYAPRFETSLVDKLNYRGPEVLWQALVQSGFRQAARALDLGCGTGLAGTVLRPYCGWLGGYDISAGMLAEGQAKGLYDLLEKRDIGELERSTDRYDLIVAVDVFMYLGALERIIGWCAASLGPQGRLAFTVELGSAPVQLRDSCRFAHSRDYVQGLMRDAGFAGLQITETVLRQDRGQDVAALCVVAAPLPLALDLEGDGEAPALV</sequence>
<evidence type="ECO:0000313" key="2">
    <source>
        <dbReference type="EMBL" id="PJE36097.1"/>
    </source>
</evidence>
<keyword evidence="3" id="KW-1185">Reference proteome</keyword>
<dbReference type="RefSeq" id="WP_100163096.1">
    <property type="nucleotide sequence ID" value="NZ_PGTB01000057.1"/>
</dbReference>
<dbReference type="OrthoDB" id="9765084at2"/>
<feature type="domain" description="Methyltransferase type 12" evidence="1">
    <location>
        <begin position="76"/>
        <end position="165"/>
    </location>
</feature>
<evidence type="ECO:0000259" key="1">
    <source>
        <dbReference type="Pfam" id="PF08242"/>
    </source>
</evidence>